<evidence type="ECO:0000259" key="1">
    <source>
        <dbReference type="Pfam" id="PF07589"/>
    </source>
</evidence>
<accession>A0A0F7JVS3</accession>
<organism evidence="2 3">
    <name type="scientific">Sedimenticola thiotaurini</name>
    <dbReference type="NCBI Taxonomy" id="1543721"/>
    <lineage>
        <taxon>Bacteria</taxon>
        <taxon>Pseudomonadati</taxon>
        <taxon>Pseudomonadota</taxon>
        <taxon>Gammaproteobacteria</taxon>
        <taxon>Chromatiales</taxon>
        <taxon>Sedimenticolaceae</taxon>
        <taxon>Sedimenticola</taxon>
    </lineage>
</organism>
<dbReference type="KEGG" id="seds:AAY24_04170"/>
<protein>
    <recommendedName>
        <fullName evidence="1">Ice-binding protein C-terminal domain-containing protein</fullName>
    </recommendedName>
</protein>
<name>A0A0F7JVS3_9GAMM</name>
<evidence type="ECO:0000313" key="3">
    <source>
        <dbReference type="Proteomes" id="UP000034410"/>
    </source>
</evidence>
<proteinExistence type="predicted"/>
<dbReference type="AlphaFoldDB" id="A0A0F7JVS3"/>
<feature type="domain" description="Ice-binding protein C-terminal" evidence="1">
    <location>
        <begin position="230"/>
        <end position="253"/>
    </location>
</feature>
<evidence type="ECO:0000313" key="2">
    <source>
        <dbReference type="EMBL" id="AKH19687.1"/>
    </source>
</evidence>
<dbReference type="Pfam" id="PF07589">
    <property type="entry name" value="PEP-CTERM"/>
    <property type="match status" value="1"/>
</dbReference>
<sequence length="255" mass="26341">MCDTCTSSKNEITYIYQSNSTTIDSNGSGALDAGDTIITDGGVAVGNLTNNVVTGFNPSEVFGVANDNGYGDNWLLTFGFTGLTGTVVEYTPGVSLELAYGPGGSFDLYYTEDGTTLYNFMDIQVTGAVTGSGGTLLAGVVDFADADVLTDGDPTNDWMLNLFHSDGATCGGQSGYYDIWSTCDGTGLPLLQITFLADFNTNASTINVTDNGAAGAILTGNHDGSAVFNVPEPSTLALFGGTLLLLGASARRRKA</sequence>
<dbReference type="NCBIfam" id="TIGR02595">
    <property type="entry name" value="PEP_CTERM"/>
    <property type="match status" value="1"/>
</dbReference>
<dbReference type="PATRIC" id="fig|1543721.4.peg.871"/>
<reference evidence="2 3" key="1">
    <citation type="journal article" date="2015" name="Genome Announc.">
        <title>Complete Genome Sequence of Sedimenticola thiotaurini Strain SIP-G1, a Polyphosphate- and Polyhydroxyalkanoate-Accumulating Sulfur-Oxidizing Gammaproteobacterium Isolated from Salt Marsh Sediments.</title>
        <authorList>
            <person name="Flood B.E."/>
            <person name="Jones D.S."/>
            <person name="Bailey J.V."/>
        </authorList>
    </citation>
    <scope>NUCLEOTIDE SEQUENCE [LARGE SCALE GENOMIC DNA]</scope>
    <source>
        <strain evidence="2 3">SIP-G1</strain>
    </source>
</reference>
<dbReference type="InterPro" id="IPR013424">
    <property type="entry name" value="Ice-binding_C"/>
</dbReference>
<dbReference type="EMBL" id="CP011412">
    <property type="protein sequence ID" value="AKH19687.1"/>
    <property type="molecule type" value="Genomic_DNA"/>
</dbReference>
<dbReference type="Proteomes" id="UP000034410">
    <property type="component" value="Chromosome"/>
</dbReference>
<keyword evidence="3" id="KW-1185">Reference proteome</keyword>
<gene>
    <name evidence="2" type="ORF">AAY24_04170</name>
</gene>